<evidence type="ECO:0000256" key="4">
    <source>
        <dbReference type="ARBA" id="ARBA00022692"/>
    </source>
</evidence>
<dbReference type="AlphaFoldDB" id="A0A5C0UK86"/>
<evidence type="ECO:0000313" key="12">
    <source>
        <dbReference type="Proteomes" id="UP000324924"/>
    </source>
</evidence>
<comment type="subcellular location">
    <subcellularLocation>
        <location evidence="1">Cell membrane</location>
        <topology evidence="1">Multi-pass membrane protein</topology>
    </subcellularLocation>
    <subcellularLocation>
        <location evidence="10">Membrane</location>
        <topology evidence="10">Multi-pass membrane protein</topology>
    </subcellularLocation>
</comment>
<dbReference type="GO" id="GO:0005524">
    <property type="term" value="F:ATP binding"/>
    <property type="evidence" value="ECO:0007669"/>
    <property type="project" value="UniProtKB-KW"/>
</dbReference>
<keyword evidence="5 10" id="KW-0547">Nucleotide-binding</keyword>
<feature type="transmembrane region" description="Helical" evidence="10">
    <location>
        <begin position="39"/>
        <end position="56"/>
    </location>
</feature>
<feature type="transmembrane region" description="Helical" evidence="10">
    <location>
        <begin position="76"/>
        <end position="95"/>
    </location>
</feature>
<feature type="transmembrane region" description="Helical" evidence="10">
    <location>
        <begin position="107"/>
        <end position="127"/>
    </location>
</feature>
<dbReference type="SUPFAM" id="SSF103473">
    <property type="entry name" value="MFS general substrate transporter"/>
    <property type="match status" value="1"/>
</dbReference>
<dbReference type="GO" id="GO:0005886">
    <property type="term" value="C:plasma membrane"/>
    <property type="evidence" value="ECO:0007669"/>
    <property type="project" value="UniProtKB-SubCell"/>
</dbReference>
<evidence type="ECO:0000256" key="2">
    <source>
        <dbReference type="ARBA" id="ARBA00007127"/>
    </source>
</evidence>
<dbReference type="KEGG" id="nabu:FZC36_02475"/>
<gene>
    <name evidence="11" type="ORF">FZC36_02475</name>
</gene>
<feature type="transmembrane region" description="Helical" evidence="10">
    <location>
        <begin position="294"/>
        <end position="312"/>
    </location>
</feature>
<evidence type="ECO:0000256" key="8">
    <source>
        <dbReference type="ARBA" id="ARBA00023136"/>
    </source>
</evidence>
<feature type="transmembrane region" description="Helical" evidence="10">
    <location>
        <begin position="391"/>
        <end position="410"/>
    </location>
</feature>
<dbReference type="GO" id="GO:0005471">
    <property type="term" value="F:ATP:ADP antiporter activity"/>
    <property type="evidence" value="ECO:0007669"/>
    <property type="project" value="InterPro"/>
</dbReference>
<evidence type="ECO:0000256" key="1">
    <source>
        <dbReference type="ARBA" id="ARBA00004651"/>
    </source>
</evidence>
<comment type="function">
    <text evidence="9">Provides the rickettsial cell with host ATP in exchange for rickettsial ADP. This is an obligate exchange system. This energy acquiring activity is an important component of rickettsial parasitism.</text>
</comment>
<dbReference type="RefSeq" id="WP_148972397.1">
    <property type="nucleotide sequence ID" value="NZ_CP043314.1"/>
</dbReference>
<evidence type="ECO:0000313" key="11">
    <source>
        <dbReference type="EMBL" id="QEK39274.1"/>
    </source>
</evidence>
<dbReference type="Proteomes" id="UP000324924">
    <property type="component" value="Chromosome"/>
</dbReference>
<name>A0A5C0UK86_9PROT</name>
<keyword evidence="7 10" id="KW-1133">Transmembrane helix</keyword>
<evidence type="ECO:0000256" key="9">
    <source>
        <dbReference type="ARBA" id="ARBA00024792"/>
    </source>
</evidence>
<dbReference type="Pfam" id="PF03219">
    <property type="entry name" value="TLC"/>
    <property type="match status" value="1"/>
</dbReference>
<proteinExistence type="inferred from homology"/>
<reference evidence="11 12" key="1">
    <citation type="submission" date="2019-08" db="EMBL/GenBank/DDBJ databases">
        <title>Highly reduced genomes of protist endosymbionts show evolutionary convergence.</title>
        <authorList>
            <person name="George E."/>
            <person name="Husnik F."/>
            <person name="Tashyreva D."/>
            <person name="Prokopchuk G."/>
            <person name="Horak A."/>
            <person name="Kwong W.K."/>
            <person name="Lukes J."/>
            <person name="Keeling P.J."/>
        </authorList>
    </citation>
    <scope>NUCLEOTIDE SEQUENCE [LARGE SCALE GENOMIC DNA]</scope>
    <source>
        <strain evidence="11">1604HC</strain>
    </source>
</reference>
<feature type="transmembrane region" description="Helical" evidence="10">
    <location>
        <begin position="235"/>
        <end position="254"/>
    </location>
</feature>
<dbReference type="InterPro" id="IPR036259">
    <property type="entry name" value="MFS_trans_sf"/>
</dbReference>
<feature type="transmembrane region" description="Helical" evidence="10">
    <location>
        <begin position="332"/>
        <end position="356"/>
    </location>
</feature>
<accession>A0A5C0UK86</accession>
<feature type="transmembrane region" description="Helical" evidence="10">
    <location>
        <begin position="363"/>
        <end position="385"/>
    </location>
</feature>
<dbReference type="PANTHER" id="PTHR31187">
    <property type="match status" value="1"/>
</dbReference>
<sequence length="510" mass="57969">MNDYYKGKGVTGFFQSINKVLLGFVKIFFPIEKSEIKKYLPLAMMMFIVLFNYTILRTLKDGFFVTHVTSGAETLNYLKGVVVLPCSILFVIFYSVLMNSVKKKQNVFYYTIAPFIIFNLVFIFFLYPNRDFLHPSMDTIVRLQTSYPMFKWLMPIYGLWIFSMFYFFSELWGSFGMSMLFWQFANKITKTSQSKRFYVSFGVLGNIGFSMASYILSRSMSGKISDDVFDLRFKYIIVSVTILMVVLAGIYWGINKYIVSSDPELAEKKPVNSSKKKKKPSLRESFRVVFSSKYLGLIMLLIFCYNSMMNLVEVTWKSQMRSLYPIKSDYTAAYAGVQLATGVSSIIMFALGNYIVSKFSWSVAASITPVVMVSTGVLFFFFVVFESYLSPLASLFSVGPGFLAFIFGAIQNVSSKSTKYSLFDPTKEMTYIPLDEDLKSQGKAAVDVAGSRISKSFGGWLQSALLMIVPGSSQFAIAPYLMVVILLISVLWFVSIKMLSKEYSEKVQES</sequence>
<feature type="transmembrane region" description="Helical" evidence="10">
    <location>
        <begin position="475"/>
        <end position="494"/>
    </location>
</feature>
<keyword evidence="8 10" id="KW-0472">Membrane</keyword>
<keyword evidence="4 10" id="KW-0812">Transmembrane</keyword>
<dbReference type="InterPro" id="IPR004667">
    <property type="entry name" value="ADP_ATP_car_bac_type"/>
</dbReference>
<evidence type="ECO:0000256" key="7">
    <source>
        <dbReference type="ARBA" id="ARBA00022989"/>
    </source>
</evidence>
<keyword evidence="3 10" id="KW-0813">Transport</keyword>
<feature type="transmembrane region" description="Helical" evidence="10">
    <location>
        <begin position="197"/>
        <end position="215"/>
    </location>
</feature>
<evidence type="ECO:0000256" key="3">
    <source>
        <dbReference type="ARBA" id="ARBA00022448"/>
    </source>
</evidence>
<protein>
    <recommendedName>
        <fullName evidence="10">ADP,ATP carrier protein</fullName>
    </recommendedName>
</protein>
<comment type="similarity">
    <text evidence="2 10">Belongs to the ADP/ATP translocase tlc family.</text>
</comment>
<organism evidence="11 12">
    <name type="scientific">Candidatus Nesciobacter abundans</name>
    <dbReference type="NCBI Taxonomy" id="2601668"/>
    <lineage>
        <taxon>Bacteria</taxon>
        <taxon>Pseudomonadati</taxon>
        <taxon>Pseudomonadota</taxon>
        <taxon>Alphaproteobacteria</taxon>
        <taxon>Holosporales</taxon>
        <taxon>Holosporaceae</taxon>
        <taxon>Candidatus Nesciobacter</taxon>
    </lineage>
</organism>
<evidence type="ECO:0000256" key="10">
    <source>
        <dbReference type="RuleBase" id="RU363121"/>
    </source>
</evidence>
<keyword evidence="12" id="KW-1185">Reference proteome</keyword>
<keyword evidence="6 10" id="KW-0067">ATP-binding</keyword>
<dbReference type="OrthoDB" id="19786at2"/>
<feature type="transmembrane region" description="Helical" evidence="10">
    <location>
        <begin position="157"/>
        <end position="185"/>
    </location>
</feature>
<dbReference type="EMBL" id="CP043314">
    <property type="protein sequence ID" value="QEK39274.1"/>
    <property type="molecule type" value="Genomic_DNA"/>
</dbReference>
<evidence type="ECO:0000256" key="6">
    <source>
        <dbReference type="ARBA" id="ARBA00022840"/>
    </source>
</evidence>
<dbReference type="PANTHER" id="PTHR31187:SF1">
    <property type="entry name" value="ADP,ATP CARRIER PROTEIN 1"/>
    <property type="match status" value="1"/>
</dbReference>
<evidence type="ECO:0000256" key="5">
    <source>
        <dbReference type="ARBA" id="ARBA00022741"/>
    </source>
</evidence>
<dbReference type="NCBIfam" id="TIGR00769">
    <property type="entry name" value="AAA"/>
    <property type="match status" value="1"/>
</dbReference>